<evidence type="ECO:0000313" key="8">
    <source>
        <dbReference type="EMBL" id="CAE7562306.1"/>
    </source>
</evidence>
<evidence type="ECO:0000259" key="7">
    <source>
        <dbReference type="PROSITE" id="PS51698"/>
    </source>
</evidence>
<dbReference type="SUPFAM" id="SSF57850">
    <property type="entry name" value="RING/U-box"/>
    <property type="match status" value="1"/>
</dbReference>
<dbReference type="InterPro" id="IPR011011">
    <property type="entry name" value="Znf_FYVE_PHD"/>
</dbReference>
<evidence type="ECO:0000256" key="1">
    <source>
        <dbReference type="ARBA" id="ARBA00022723"/>
    </source>
</evidence>
<reference evidence="8" key="1">
    <citation type="submission" date="2021-02" db="EMBL/GenBank/DDBJ databases">
        <authorList>
            <person name="Dougan E. K."/>
            <person name="Rhodes N."/>
            <person name="Thang M."/>
            <person name="Chan C."/>
        </authorList>
    </citation>
    <scope>NUCLEOTIDE SEQUENCE</scope>
</reference>
<feature type="domain" description="U-box" evidence="7">
    <location>
        <begin position="226"/>
        <end position="319"/>
    </location>
</feature>
<evidence type="ECO:0000259" key="6">
    <source>
        <dbReference type="PROSITE" id="PS50178"/>
    </source>
</evidence>
<protein>
    <submittedName>
        <fullName evidence="8">Uncharacterized protein</fullName>
    </submittedName>
</protein>
<evidence type="ECO:0000313" key="9">
    <source>
        <dbReference type="Proteomes" id="UP000604046"/>
    </source>
</evidence>
<dbReference type="Gene3D" id="3.30.40.10">
    <property type="entry name" value="Zinc/RING finger domain, C3HC4 (zinc finger)"/>
    <property type="match status" value="2"/>
</dbReference>
<evidence type="ECO:0000256" key="5">
    <source>
        <dbReference type="SAM" id="Coils"/>
    </source>
</evidence>
<keyword evidence="2 4" id="KW-0863">Zinc-finger</keyword>
<dbReference type="CDD" id="cd16655">
    <property type="entry name" value="RING-Ubox_WDSUB1-like"/>
    <property type="match status" value="1"/>
</dbReference>
<keyword evidence="3" id="KW-0862">Zinc</keyword>
<dbReference type="OrthoDB" id="294573at2759"/>
<feature type="coiled-coil region" evidence="5">
    <location>
        <begin position="667"/>
        <end position="717"/>
    </location>
</feature>
<dbReference type="InterPro" id="IPR052085">
    <property type="entry name" value="WD-SAM-U-box"/>
</dbReference>
<evidence type="ECO:0000256" key="2">
    <source>
        <dbReference type="ARBA" id="ARBA00022771"/>
    </source>
</evidence>
<evidence type="ECO:0000256" key="3">
    <source>
        <dbReference type="ARBA" id="ARBA00022833"/>
    </source>
</evidence>
<dbReference type="PROSITE" id="PS51698">
    <property type="entry name" value="U_BOX"/>
    <property type="match status" value="1"/>
</dbReference>
<dbReference type="PROSITE" id="PS50178">
    <property type="entry name" value="ZF_FYVE"/>
    <property type="match status" value="1"/>
</dbReference>
<dbReference type="GO" id="GO:0008270">
    <property type="term" value="F:zinc ion binding"/>
    <property type="evidence" value="ECO:0007669"/>
    <property type="project" value="UniProtKB-KW"/>
</dbReference>
<dbReference type="Pfam" id="PF04564">
    <property type="entry name" value="U-box"/>
    <property type="match status" value="1"/>
</dbReference>
<keyword evidence="9" id="KW-1185">Reference proteome</keyword>
<dbReference type="SUPFAM" id="SSF57903">
    <property type="entry name" value="FYVE/PHD zinc finger"/>
    <property type="match status" value="1"/>
</dbReference>
<proteinExistence type="predicted"/>
<gene>
    <name evidence="8" type="ORF">SNAT2548_LOCUS31750</name>
</gene>
<keyword evidence="1" id="KW-0479">Metal-binding</keyword>
<accession>A0A812UEG1</accession>
<dbReference type="EMBL" id="CAJNDS010002674">
    <property type="protein sequence ID" value="CAE7562306.1"/>
    <property type="molecule type" value="Genomic_DNA"/>
</dbReference>
<organism evidence="8 9">
    <name type="scientific">Symbiodinium natans</name>
    <dbReference type="NCBI Taxonomy" id="878477"/>
    <lineage>
        <taxon>Eukaryota</taxon>
        <taxon>Sar</taxon>
        <taxon>Alveolata</taxon>
        <taxon>Dinophyceae</taxon>
        <taxon>Suessiales</taxon>
        <taxon>Symbiodiniaceae</taxon>
        <taxon>Symbiodinium</taxon>
    </lineage>
</organism>
<dbReference type="Pfam" id="PF01363">
    <property type="entry name" value="FYVE"/>
    <property type="match status" value="1"/>
</dbReference>
<keyword evidence="5" id="KW-0175">Coiled coil</keyword>
<dbReference type="InterPro" id="IPR003613">
    <property type="entry name" value="Ubox_domain"/>
</dbReference>
<evidence type="ECO:0000256" key="4">
    <source>
        <dbReference type="PROSITE-ProRule" id="PRU00091"/>
    </source>
</evidence>
<name>A0A812UEG1_9DINO</name>
<dbReference type="InterPro" id="IPR017455">
    <property type="entry name" value="Znf_FYVE-rel"/>
</dbReference>
<dbReference type="AlphaFoldDB" id="A0A812UEG1"/>
<feature type="domain" description="FYVE-type" evidence="6">
    <location>
        <begin position="418"/>
        <end position="477"/>
    </location>
</feature>
<dbReference type="PANTHER" id="PTHR46573">
    <property type="entry name" value="WD REPEAT, SAM AND U-BOX DOMAIN-CONTAINING PROTEIN 1"/>
    <property type="match status" value="1"/>
</dbReference>
<dbReference type="InterPro" id="IPR000306">
    <property type="entry name" value="Znf_FYVE"/>
</dbReference>
<dbReference type="GO" id="GO:0016567">
    <property type="term" value="P:protein ubiquitination"/>
    <property type="evidence" value="ECO:0007669"/>
    <property type="project" value="InterPro"/>
</dbReference>
<dbReference type="SMART" id="SM00064">
    <property type="entry name" value="FYVE"/>
    <property type="match status" value="1"/>
</dbReference>
<dbReference type="InterPro" id="IPR013083">
    <property type="entry name" value="Znf_RING/FYVE/PHD"/>
</dbReference>
<comment type="caution">
    <text evidence="8">The sequence shown here is derived from an EMBL/GenBank/DDBJ whole genome shotgun (WGS) entry which is preliminary data.</text>
</comment>
<dbReference type="Proteomes" id="UP000604046">
    <property type="component" value="Unassembled WGS sequence"/>
</dbReference>
<dbReference type="PANTHER" id="PTHR46573:SF1">
    <property type="entry name" value="WD REPEAT, SAM AND U-BOX DOMAIN-CONTAINING PROTEIN 1"/>
    <property type="match status" value="1"/>
</dbReference>
<sequence length="789" mass="89104">MMDGASCTQTTPLSSLCVVAGTSCCLDQSLDPSAGRGFFTHTLVCLKVAEAMFKALERDTVIMPTFADEINACAADAVRAMQRVQFQELDPKPLPSSVADLAGCFDVGALQFIDPIRGTAPSVRQMLLDLISLPAENVAAIITRSQESILVVLTGGRPCVGYLFDALPCSFQMDGSYVARFENLNQLAAHMEDLFAGSGTQGDLLEAHPFMWPAGCANAAARRQVSLESSLLCPITRDYMADPVLAGDGYTYERSSIEQHWRNQLQGDQPQLDETSCGVRSQARRRTSPMTGEEVDGVLVSNRAVLDMIRTTVETEGTPPEVRQDWEQRREAAETSHRQTNCEVLARPQLQIQIMQATAPPGYRRSADHVRFVSNADRPRWGMEARIQLARTGLACDLSDNCLWAPNFMFTKCMVPGCSELFGFGRRRHHCRRCGRLVCSGCAPHAAFDFERLGLEVNTVVTGSGARVCGECVEDMLDRLEQRELTSSELQHAVVLDARLEQWTSRQCVRHRQLVRAELTQHFESELISAAPRTEQNNSSVDAEQARQLSHRLQGLYQVNAARLSEEEAIQHVQELSRVEADLREFESHLTGQLATPASETEDQSLFHSGNWPTSLFPEPELLFQRSDWPLPLGLAPWPTSRMRRREQILLRERRREALLVQEEFELRRASMNRAREAQQQRELERQRIRLQEEEQRRQAEIQAEERRRRAQELDELARRAVAQMVGHGTARMCRRCRSGPVMNENCSNLATHNRDTVNRRNANHCPRCGWFDRNWQNWPEWDGIDGPH</sequence>
<dbReference type="SMART" id="SM00504">
    <property type="entry name" value="Ubox"/>
    <property type="match status" value="1"/>
</dbReference>
<dbReference type="GO" id="GO:0004842">
    <property type="term" value="F:ubiquitin-protein transferase activity"/>
    <property type="evidence" value="ECO:0007669"/>
    <property type="project" value="InterPro"/>
</dbReference>